<dbReference type="PANTHER" id="PTHR30615:SF8">
    <property type="entry name" value="UPF0047 PROTEIN C4A8.02C"/>
    <property type="match status" value="1"/>
</dbReference>
<evidence type="ECO:0000313" key="2">
    <source>
        <dbReference type="EMBL" id="MBS7528637.1"/>
    </source>
</evidence>
<protein>
    <submittedName>
        <fullName evidence="2">Secondary thiamine-phosphate synthase enzyme YjbQ</fullName>
    </submittedName>
</protein>
<dbReference type="Gene3D" id="2.60.120.460">
    <property type="entry name" value="YjbQ-like"/>
    <property type="match status" value="1"/>
</dbReference>
<dbReference type="Proteomes" id="UP000746471">
    <property type="component" value="Unassembled WGS sequence"/>
</dbReference>
<keyword evidence="3" id="KW-1185">Reference proteome</keyword>
<dbReference type="InterPro" id="IPR001602">
    <property type="entry name" value="UPF0047_YjbQ-like"/>
</dbReference>
<gene>
    <name evidence="2" type="ORF">KHM83_18365</name>
</gene>
<dbReference type="Pfam" id="PF01894">
    <property type="entry name" value="YjbQ"/>
    <property type="match status" value="1"/>
</dbReference>
<reference evidence="2 3" key="1">
    <citation type="submission" date="2021-05" db="EMBL/GenBank/DDBJ databases">
        <title>Fusibacter ferrireducens sp. nov., an anaerobic, sulfur- and Fe-reducing bacterium isolated from the mangrove sediment.</title>
        <authorList>
            <person name="Qiu D."/>
        </authorList>
    </citation>
    <scope>NUCLEOTIDE SEQUENCE [LARGE SCALE GENOMIC DNA]</scope>
    <source>
        <strain evidence="2 3">DSM 12116</strain>
    </source>
</reference>
<dbReference type="InterPro" id="IPR035917">
    <property type="entry name" value="YjbQ-like_sf"/>
</dbReference>
<dbReference type="NCBIfam" id="TIGR00149">
    <property type="entry name" value="TIGR00149_YjbQ"/>
    <property type="match status" value="1"/>
</dbReference>
<dbReference type="PANTHER" id="PTHR30615">
    <property type="entry name" value="UNCHARACTERIZED PROTEIN YJBQ-RELATED"/>
    <property type="match status" value="1"/>
</dbReference>
<accession>A0ABS5PUT8</accession>
<proteinExistence type="inferred from homology"/>
<dbReference type="EMBL" id="JAHBCL010000049">
    <property type="protein sequence ID" value="MBS7528637.1"/>
    <property type="molecule type" value="Genomic_DNA"/>
</dbReference>
<evidence type="ECO:0000256" key="1">
    <source>
        <dbReference type="ARBA" id="ARBA00005534"/>
    </source>
</evidence>
<dbReference type="SUPFAM" id="SSF111038">
    <property type="entry name" value="YjbQ-like"/>
    <property type="match status" value="1"/>
</dbReference>
<sequence>MFESMEFKTTEKNQMLEILEPVKAFVAKSGLLNGIVVVYIPHTTAGVTINKNYDPVVPTDILNKMSELVPKHGDYQHIEGNSDAHIKASLFGNSVTIILNNGRMELGMFQSLFLCEFDGPRKRRVLVKIIPG</sequence>
<name>A0ABS5PUT8_9FIRM</name>
<dbReference type="PIRSF" id="PIRSF004681">
    <property type="entry name" value="UCP004681"/>
    <property type="match status" value="1"/>
</dbReference>
<dbReference type="RefSeq" id="WP_213238493.1">
    <property type="nucleotide sequence ID" value="NZ_JAHBCL010000049.1"/>
</dbReference>
<evidence type="ECO:0000313" key="3">
    <source>
        <dbReference type="Proteomes" id="UP000746471"/>
    </source>
</evidence>
<organism evidence="2 3">
    <name type="scientific">Fusibacter paucivorans</name>
    <dbReference type="NCBI Taxonomy" id="76009"/>
    <lineage>
        <taxon>Bacteria</taxon>
        <taxon>Bacillati</taxon>
        <taxon>Bacillota</taxon>
        <taxon>Clostridia</taxon>
        <taxon>Eubacteriales</taxon>
        <taxon>Eubacteriales Family XII. Incertae Sedis</taxon>
        <taxon>Fusibacter</taxon>
    </lineage>
</organism>
<comment type="caution">
    <text evidence="2">The sequence shown here is derived from an EMBL/GenBank/DDBJ whole genome shotgun (WGS) entry which is preliminary data.</text>
</comment>
<comment type="similarity">
    <text evidence="1">Belongs to the UPF0047 family.</text>
</comment>